<dbReference type="Proteomes" id="UP000887563">
    <property type="component" value="Unplaced"/>
</dbReference>
<proteinExistence type="predicted"/>
<name>A0A914MW54_MELIC</name>
<evidence type="ECO:0000313" key="2">
    <source>
        <dbReference type="WBParaSite" id="Minc3s02899g32014"/>
    </source>
</evidence>
<keyword evidence="1" id="KW-1185">Reference proteome</keyword>
<dbReference type="AlphaFoldDB" id="A0A914MW54"/>
<evidence type="ECO:0000313" key="1">
    <source>
        <dbReference type="Proteomes" id="UP000887563"/>
    </source>
</evidence>
<accession>A0A914MW54</accession>
<reference evidence="2" key="1">
    <citation type="submission" date="2022-11" db="UniProtKB">
        <authorList>
            <consortium name="WormBaseParasite"/>
        </authorList>
    </citation>
    <scope>IDENTIFICATION</scope>
</reference>
<protein>
    <submittedName>
        <fullName evidence="2">Uncharacterized protein</fullName>
    </submittedName>
</protein>
<sequence length="114" mass="13124">MKMFTQNELINVLSTDFNSQKSNNTPNIQLNETISSSFHPGSSSIKQPIHANQLPNIQHENTTHRSHSIPLHNPNINLQHTRHLRPTQAHIMQQNLARGIFDIRVVKMERFSRA</sequence>
<dbReference type="WBParaSite" id="Minc3s02899g32014">
    <property type="protein sequence ID" value="Minc3s02899g32014"/>
    <property type="gene ID" value="Minc3s02899g32014"/>
</dbReference>
<organism evidence="1 2">
    <name type="scientific">Meloidogyne incognita</name>
    <name type="common">Southern root-knot nematode worm</name>
    <name type="synonym">Oxyuris incognita</name>
    <dbReference type="NCBI Taxonomy" id="6306"/>
    <lineage>
        <taxon>Eukaryota</taxon>
        <taxon>Metazoa</taxon>
        <taxon>Ecdysozoa</taxon>
        <taxon>Nematoda</taxon>
        <taxon>Chromadorea</taxon>
        <taxon>Rhabditida</taxon>
        <taxon>Tylenchina</taxon>
        <taxon>Tylenchomorpha</taxon>
        <taxon>Tylenchoidea</taxon>
        <taxon>Meloidogynidae</taxon>
        <taxon>Meloidogyninae</taxon>
        <taxon>Meloidogyne</taxon>
        <taxon>Meloidogyne incognita group</taxon>
    </lineage>
</organism>